<accession>D4APQ1</accession>
<evidence type="ECO:0000313" key="1">
    <source>
        <dbReference type="EMBL" id="EFE35262.1"/>
    </source>
</evidence>
<dbReference type="HOGENOM" id="CLU_3299232_0_0_1"/>
<sequence>MFEIPLWMRHIVPDAAFLRPELKKKKKKKKEKESIIGSPK</sequence>
<reference evidence="2" key="1">
    <citation type="journal article" date="2011" name="Genome Biol.">
        <title>Comparative and functional genomics provide insights into the pathogenicity of dermatophytic fungi.</title>
        <authorList>
            <person name="Burmester A."/>
            <person name="Shelest E."/>
            <person name="Gloeckner G."/>
            <person name="Heddergott C."/>
            <person name="Schindler S."/>
            <person name="Staib P."/>
            <person name="Heidel A."/>
            <person name="Felder M."/>
            <person name="Petzold A."/>
            <person name="Szafranski K."/>
            <person name="Feuermann M."/>
            <person name="Pedruzzi I."/>
            <person name="Priebe S."/>
            <person name="Groth M."/>
            <person name="Winkler R."/>
            <person name="Li W."/>
            <person name="Kniemeyer O."/>
            <person name="Schroeckh V."/>
            <person name="Hertweck C."/>
            <person name="Hube B."/>
            <person name="White T.C."/>
            <person name="Platzer M."/>
            <person name="Guthke R."/>
            <person name="Heitman J."/>
            <person name="Woestemeyer J."/>
            <person name="Zipfel P.F."/>
            <person name="Monod M."/>
            <person name="Brakhage A.A."/>
        </authorList>
    </citation>
    <scope>NUCLEOTIDE SEQUENCE [LARGE SCALE GENOMIC DNA]</scope>
    <source>
        <strain evidence="2">ATCC MYA-4681 / CBS 112371</strain>
    </source>
</reference>
<gene>
    <name evidence="1" type="ORF">ARB_06219</name>
</gene>
<keyword evidence="2" id="KW-1185">Reference proteome</keyword>
<dbReference type="KEGG" id="abe:ARB_06219"/>
<dbReference type="EMBL" id="ABSU01000004">
    <property type="protein sequence ID" value="EFE35262.1"/>
    <property type="molecule type" value="Genomic_DNA"/>
</dbReference>
<dbReference type="RefSeq" id="XP_003015907.1">
    <property type="nucleotide sequence ID" value="XM_003015861.1"/>
</dbReference>
<dbReference type="AlphaFoldDB" id="D4APQ1"/>
<comment type="caution">
    <text evidence="1">The sequence shown here is derived from an EMBL/GenBank/DDBJ whole genome shotgun (WGS) entry which is preliminary data.</text>
</comment>
<name>D4APQ1_ARTBC</name>
<evidence type="ECO:0000313" key="2">
    <source>
        <dbReference type="Proteomes" id="UP000008866"/>
    </source>
</evidence>
<protein>
    <submittedName>
        <fullName evidence="1">Uncharacterized protein</fullName>
    </submittedName>
</protein>
<dbReference type="GeneID" id="9523734"/>
<dbReference type="Proteomes" id="UP000008866">
    <property type="component" value="Unassembled WGS sequence"/>
</dbReference>
<proteinExistence type="predicted"/>
<organism evidence="1 2">
    <name type="scientific">Arthroderma benhamiae (strain ATCC MYA-4681 / CBS 112371)</name>
    <name type="common">Trichophyton mentagrophytes</name>
    <dbReference type="NCBI Taxonomy" id="663331"/>
    <lineage>
        <taxon>Eukaryota</taxon>
        <taxon>Fungi</taxon>
        <taxon>Dikarya</taxon>
        <taxon>Ascomycota</taxon>
        <taxon>Pezizomycotina</taxon>
        <taxon>Eurotiomycetes</taxon>
        <taxon>Eurotiomycetidae</taxon>
        <taxon>Onygenales</taxon>
        <taxon>Arthrodermataceae</taxon>
        <taxon>Trichophyton</taxon>
    </lineage>
</organism>